<dbReference type="Pfam" id="PF02875">
    <property type="entry name" value="Mur_ligase_C"/>
    <property type="match status" value="1"/>
</dbReference>
<dbReference type="Gene3D" id="3.40.50.720">
    <property type="entry name" value="NAD(P)-binding Rossmann-like Domain"/>
    <property type="match status" value="1"/>
</dbReference>
<evidence type="ECO:0000259" key="10">
    <source>
        <dbReference type="Pfam" id="PF08245"/>
    </source>
</evidence>
<organism evidence="11 12">
    <name type="scientific">Parasphingorhabdus cellanae</name>
    <dbReference type="NCBI Taxonomy" id="2806553"/>
    <lineage>
        <taxon>Bacteria</taxon>
        <taxon>Pseudomonadati</taxon>
        <taxon>Pseudomonadota</taxon>
        <taxon>Alphaproteobacteria</taxon>
        <taxon>Sphingomonadales</taxon>
        <taxon>Sphingomonadaceae</taxon>
        <taxon>Parasphingorhabdus</taxon>
    </lineage>
</organism>
<keyword evidence="7 8" id="KW-0573">Peptidoglycan synthesis</keyword>
<comment type="function">
    <text evidence="7 8">Cell wall formation. Catalyzes the addition of glutamate to the nucleotide precursor UDP-N-acetylmuramoyl-L-alanine (UMA).</text>
</comment>
<dbReference type="InterPro" id="IPR004101">
    <property type="entry name" value="Mur_ligase_C"/>
</dbReference>
<dbReference type="Gene3D" id="3.40.1190.10">
    <property type="entry name" value="Mur-like, catalytic domain"/>
    <property type="match status" value="1"/>
</dbReference>
<dbReference type="Proteomes" id="UP000663923">
    <property type="component" value="Chromosome"/>
</dbReference>
<evidence type="ECO:0000259" key="9">
    <source>
        <dbReference type="Pfam" id="PF02875"/>
    </source>
</evidence>
<keyword evidence="3 7" id="KW-0963">Cytoplasm</keyword>
<dbReference type="EMBL" id="CP071794">
    <property type="protein sequence ID" value="QTD55563.1"/>
    <property type="molecule type" value="Genomic_DNA"/>
</dbReference>
<dbReference type="NCBIfam" id="TIGR01087">
    <property type="entry name" value="murD"/>
    <property type="match status" value="1"/>
</dbReference>
<comment type="subcellular location">
    <subcellularLocation>
        <location evidence="1 7 8">Cytoplasm</location>
    </subcellularLocation>
</comment>
<dbReference type="GO" id="GO:0008764">
    <property type="term" value="F:UDP-N-acetylmuramoylalanine-D-glutamate ligase activity"/>
    <property type="evidence" value="ECO:0007669"/>
    <property type="project" value="UniProtKB-EC"/>
</dbReference>
<dbReference type="Pfam" id="PF21799">
    <property type="entry name" value="MurD-like_N"/>
    <property type="match status" value="1"/>
</dbReference>
<dbReference type="InterPro" id="IPR036615">
    <property type="entry name" value="Mur_ligase_C_dom_sf"/>
</dbReference>
<evidence type="ECO:0000313" key="12">
    <source>
        <dbReference type="Proteomes" id="UP000663923"/>
    </source>
</evidence>
<protein>
    <recommendedName>
        <fullName evidence="7 8">UDP-N-acetylmuramoylalanine--D-glutamate ligase</fullName>
        <ecNumber evidence="7 8">6.3.2.9</ecNumber>
    </recommendedName>
    <alternativeName>
        <fullName evidence="7">D-glutamic acid-adding enzyme</fullName>
    </alternativeName>
    <alternativeName>
        <fullName evidence="7">UDP-N-acetylmuramoyl-L-alanyl-D-glutamate synthetase</fullName>
    </alternativeName>
</protein>
<keyword evidence="6 7" id="KW-0067">ATP-binding</keyword>
<evidence type="ECO:0000256" key="1">
    <source>
        <dbReference type="ARBA" id="ARBA00004496"/>
    </source>
</evidence>
<evidence type="ECO:0000256" key="5">
    <source>
        <dbReference type="ARBA" id="ARBA00022741"/>
    </source>
</evidence>
<dbReference type="RefSeq" id="WP_207987399.1">
    <property type="nucleotide sequence ID" value="NZ_CP071794.1"/>
</dbReference>
<accession>A0ABX7T3P2</accession>
<feature type="domain" description="Mur ligase central" evidence="10">
    <location>
        <begin position="114"/>
        <end position="229"/>
    </location>
</feature>
<dbReference type="SUPFAM" id="SSF53244">
    <property type="entry name" value="MurD-like peptide ligases, peptide-binding domain"/>
    <property type="match status" value="1"/>
</dbReference>
<evidence type="ECO:0000256" key="7">
    <source>
        <dbReference type="HAMAP-Rule" id="MF_00639"/>
    </source>
</evidence>
<dbReference type="EC" id="6.3.2.9" evidence="7 8"/>
<dbReference type="InterPro" id="IPR036565">
    <property type="entry name" value="Mur-like_cat_sf"/>
</dbReference>
<feature type="domain" description="Mur ligase C-terminal" evidence="9">
    <location>
        <begin position="296"/>
        <end position="406"/>
    </location>
</feature>
<keyword evidence="7 8" id="KW-0131">Cell cycle</keyword>
<dbReference type="Pfam" id="PF08245">
    <property type="entry name" value="Mur_ligase_M"/>
    <property type="match status" value="1"/>
</dbReference>
<evidence type="ECO:0000256" key="4">
    <source>
        <dbReference type="ARBA" id="ARBA00022598"/>
    </source>
</evidence>
<keyword evidence="7 8" id="KW-0133">Cell shape</keyword>
<sequence length="443" mass="47215">MIRSSAFANKSYAILGLARSGMATLDALHASGARILAWDAREDLREAAKDKAIIADPLEADLSDYDAVIVSPGVPLNAHPIRDKASDDGVPIIGDIELFAQARRSLPPHRVIGITGTNGKSTTTALIHHIIQSAALPTHMGGNIGLPILSQVPLAAGGIYVLELSSYQIDLTYGLDCDVAMLLNISPDHLDRYDSFDAYAAAKVRLFDMMGSDHVAILGGDDEKTKLALELIRSEGRVQNIVDSSTVLLEGQADWPSLQGPHNLKNAIAAVVAAEALGLQEHQWRPALESFKGLPHRMERMVEAEGVLFVNDSKATNPASTGPALGAYPKIHWIVGGLPKSKDLKECEPYFGNVVQAYTIGDAGPMFGELLAPHMPVDPCEMMLTAVQHAAGNAKPGEVILLSPACASFDQFKDFEARGECFRCAANSVIENDLIGTAVGGNT</sequence>
<keyword evidence="12" id="KW-1185">Reference proteome</keyword>
<evidence type="ECO:0000313" key="11">
    <source>
        <dbReference type="EMBL" id="QTD55563.1"/>
    </source>
</evidence>
<dbReference type="SUPFAM" id="SSF53623">
    <property type="entry name" value="MurD-like peptide ligases, catalytic domain"/>
    <property type="match status" value="1"/>
</dbReference>
<comment type="similarity">
    <text evidence="7">Belongs to the MurCDEF family.</text>
</comment>
<keyword evidence="7 8" id="KW-0961">Cell wall biogenesis/degradation</keyword>
<evidence type="ECO:0000256" key="2">
    <source>
        <dbReference type="ARBA" id="ARBA00004752"/>
    </source>
</evidence>
<comment type="pathway">
    <text evidence="2 7 8">Cell wall biogenesis; peptidoglycan biosynthesis.</text>
</comment>
<evidence type="ECO:0000256" key="6">
    <source>
        <dbReference type="ARBA" id="ARBA00022840"/>
    </source>
</evidence>
<keyword evidence="7 8" id="KW-0132">Cell division</keyword>
<dbReference type="InterPro" id="IPR013221">
    <property type="entry name" value="Mur_ligase_cen"/>
</dbReference>
<dbReference type="InterPro" id="IPR005762">
    <property type="entry name" value="MurD"/>
</dbReference>
<keyword evidence="5 7" id="KW-0547">Nucleotide-binding</keyword>
<dbReference type="PANTHER" id="PTHR43692">
    <property type="entry name" value="UDP-N-ACETYLMURAMOYLALANINE--D-GLUTAMATE LIGASE"/>
    <property type="match status" value="1"/>
</dbReference>
<feature type="binding site" evidence="7">
    <location>
        <begin position="116"/>
        <end position="122"/>
    </location>
    <ligand>
        <name>ATP</name>
        <dbReference type="ChEBI" id="CHEBI:30616"/>
    </ligand>
</feature>
<dbReference type="Gene3D" id="3.90.190.20">
    <property type="entry name" value="Mur ligase, C-terminal domain"/>
    <property type="match status" value="1"/>
</dbReference>
<dbReference type="HAMAP" id="MF_00639">
    <property type="entry name" value="MurD"/>
    <property type="match status" value="1"/>
</dbReference>
<keyword evidence="4 7" id="KW-0436">Ligase</keyword>
<evidence type="ECO:0000256" key="8">
    <source>
        <dbReference type="RuleBase" id="RU003664"/>
    </source>
</evidence>
<name>A0ABX7T3P2_9SPHN</name>
<dbReference type="PANTHER" id="PTHR43692:SF1">
    <property type="entry name" value="UDP-N-ACETYLMURAMOYLALANINE--D-GLUTAMATE LIGASE"/>
    <property type="match status" value="1"/>
</dbReference>
<gene>
    <name evidence="7 11" type="primary">murD</name>
    <name evidence="11" type="ORF">J4G78_15380</name>
</gene>
<evidence type="ECO:0000256" key="3">
    <source>
        <dbReference type="ARBA" id="ARBA00022490"/>
    </source>
</evidence>
<reference evidence="11 12" key="1">
    <citation type="submission" date="2021-03" db="EMBL/GenBank/DDBJ databases">
        <title>Complete genome of Parasphingorhabdus_sp.JHSY0214.</title>
        <authorList>
            <person name="Yoo J.H."/>
            <person name="Bae J.W."/>
        </authorList>
    </citation>
    <scope>NUCLEOTIDE SEQUENCE [LARGE SCALE GENOMIC DNA]</scope>
    <source>
        <strain evidence="11 12">JHSY0214</strain>
    </source>
</reference>
<comment type="catalytic activity">
    <reaction evidence="7 8">
        <text>UDP-N-acetyl-alpha-D-muramoyl-L-alanine + D-glutamate + ATP = UDP-N-acetyl-alpha-D-muramoyl-L-alanyl-D-glutamate + ADP + phosphate + H(+)</text>
        <dbReference type="Rhea" id="RHEA:16429"/>
        <dbReference type="ChEBI" id="CHEBI:15378"/>
        <dbReference type="ChEBI" id="CHEBI:29986"/>
        <dbReference type="ChEBI" id="CHEBI:30616"/>
        <dbReference type="ChEBI" id="CHEBI:43474"/>
        <dbReference type="ChEBI" id="CHEBI:83898"/>
        <dbReference type="ChEBI" id="CHEBI:83900"/>
        <dbReference type="ChEBI" id="CHEBI:456216"/>
        <dbReference type="EC" id="6.3.2.9"/>
    </reaction>
</comment>
<proteinExistence type="inferred from homology"/>
<dbReference type="SUPFAM" id="SSF51984">
    <property type="entry name" value="MurCD N-terminal domain"/>
    <property type="match status" value="1"/>
</dbReference>